<evidence type="ECO:0008006" key="4">
    <source>
        <dbReference type="Google" id="ProtNLM"/>
    </source>
</evidence>
<name>A1WPP2_VEREI</name>
<dbReference type="HOGENOM" id="CLU_1786094_0_0_4"/>
<keyword evidence="1" id="KW-0732">Signal</keyword>
<dbReference type="OrthoDB" id="8787342at2"/>
<dbReference type="RefSeq" id="WP_011811586.1">
    <property type="nucleotide sequence ID" value="NC_008786.1"/>
</dbReference>
<proteinExistence type="predicted"/>
<sequence>MRTLKHTALALAMAGLLSAQANATQLENLPTLPVAAFSQTDINAMFEQADKPMQLAALSDQEMKETEGALLQIGLGGLGGGIGGAFGYYTSTTPSNRTWGGWATAVGTGAVGGAVASLTPWWPLASIWGSGIGYVGGWAATHLNR</sequence>
<keyword evidence="3" id="KW-1185">Reference proteome</keyword>
<dbReference type="AlphaFoldDB" id="A1WPP2"/>
<evidence type="ECO:0000256" key="1">
    <source>
        <dbReference type="SAM" id="SignalP"/>
    </source>
</evidence>
<protein>
    <recommendedName>
        <fullName evidence="4">Transmembrane protein</fullName>
    </recommendedName>
</protein>
<reference evidence="3" key="1">
    <citation type="submission" date="2006-12" db="EMBL/GenBank/DDBJ databases">
        <title>Complete sequence of chromosome 1 of Verminephrobacter eiseniae EF01-2.</title>
        <authorList>
            <person name="Copeland A."/>
            <person name="Lucas S."/>
            <person name="Lapidus A."/>
            <person name="Barry K."/>
            <person name="Detter J.C."/>
            <person name="Glavina del Rio T."/>
            <person name="Dalin E."/>
            <person name="Tice H."/>
            <person name="Pitluck S."/>
            <person name="Chertkov O."/>
            <person name="Brettin T."/>
            <person name="Bruce D."/>
            <person name="Han C."/>
            <person name="Tapia R."/>
            <person name="Gilna P."/>
            <person name="Schmutz J."/>
            <person name="Larimer F."/>
            <person name="Land M."/>
            <person name="Hauser L."/>
            <person name="Kyrpides N."/>
            <person name="Kim E."/>
            <person name="Stahl D."/>
            <person name="Richardson P."/>
        </authorList>
    </citation>
    <scope>NUCLEOTIDE SEQUENCE [LARGE SCALE GENOMIC DNA]</scope>
    <source>
        <strain evidence="3">EF01-2</strain>
    </source>
</reference>
<evidence type="ECO:0000313" key="2">
    <source>
        <dbReference type="EMBL" id="ABM59599.1"/>
    </source>
</evidence>
<dbReference type="Proteomes" id="UP000000374">
    <property type="component" value="Chromosome"/>
</dbReference>
<gene>
    <name evidence="2" type="ordered locus">Veis_3892</name>
</gene>
<dbReference type="KEGG" id="vei:Veis_3892"/>
<dbReference type="GeneID" id="76463345"/>
<feature type="signal peptide" evidence="1">
    <location>
        <begin position="1"/>
        <end position="23"/>
    </location>
</feature>
<dbReference type="EMBL" id="CP000542">
    <property type="protein sequence ID" value="ABM59599.1"/>
    <property type="molecule type" value="Genomic_DNA"/>
</dbReference>
<organism evidence="2 3">
    <name type="scientific">Verminephrobacter eiseniae (strain EF01-2)</name>
    <dbReference type="NCBI Taxonomy" id="391735"/>
    <lineage>
        <taxon>Bacteria</taxon>
        <taxon>Pseudomonadati</taxon>
        <taxon>Pseudomonadota</taxon>
        <taxon>Betaproteobacteria</taxon>
        <taxon>Burkholderiales</taxon>
        <taxon>Comamonadaceae</taxon>
        <taxon>Verminephrobacter</taxon>
    </lineage>
</organism>
<dbReference type="STRING" id="391735.Veis_3892"/>
<accession>A1WPP2</accession>
<feature type="chain" id="PRO_5002640242" description="Transmembrane protein" evidence="1">
    <location>
        <begin position="24"/>
        <end position="145"/>
    </location>
</feature>
<evidence type="ECO:0000313" key="3">
    <source>
        <dbReference type="Proteomes" id="UP000000374"/>
    </source>
</evidence>